<comment type="caution">
    <text evidence="2">The sequence shown here is derived from an EMBL/GenBank/DDBJ whole genome shotgun (WGS) entry which is preliminary data.</text>
</comment>
<dbReference type="EMBL" id="JAGTPW010000005">
    <property type="protein sequence ID" value="MBR8644169.1"/>
    <property type="molecule type" value="Genomic_DNA"/>
</dbReference>
<evidence type="ECO:0000259" key="1">
    <source>
        <dbReference type="Pfam" id="PF06048"/>
    </source>
</evidence>
<reference evidence="2" key="1">
    <citation type="submission" date="2021-04" db="EMBL/GenBank/DDBJ databases">
        <title>Whole genome sequencing of Enterococci isolates from hospitalized patients.</title>
        <authorList>
            <person name="Ogoti B.M."/>
            <person name="Onyambu F.G."/>
        </authorList>
    </citation>
    <scope>NUCLEOTIDE SEQUENCE</scope>
    <source>
        <strain evidence="2">242</strain>
    </source>
</reference>
<feature type="domain" description="DUF927" evidence="1">
    <location>
        <begin position="3"/>
        <end position="60"/>
    </location>
</feature>
<accession>A0A941FHN4</accession>
<dbReference type="AlphaFoldDB" id="A0A941FHN4"/>
<sequence>MENVFNLVKDHPKAVFPLLASFTSVILHEYDMKPIVVDVSGESSSGKSGLLLLCASVWGVLKNKVKRETMNYQCFSRFLSFYI</sequence>
<name>A0A941FHN4_9BACI</name>
<evidence type="ECO:0000313" key="3">
    <source>
        <dbReference type="Proteomes" id="UP000680045"/>
    </source>
</evidence>
<organism evidence="2 3">
    <name type="scientific">Peribacillus frigoritolerans</name>
    <dbReference type="NCBI Taxonomy" id="450367"/>
    <lineage>
        <taxon>Bacteria</taxon>
        <taxon>Bacillati</taxon>
        <taxon>Bacillota</taxon>
        <taxon>Bacilli</taxon>
        <taxon>Bacillales</taxon>
        <taxon>Bacillaceae</taxon>
        <taxon>Peribacillus</taxon>
    </lineage>
</organism>
<evidence type="ECO:0000313" key="2">
    <source>
        <dbReference type="EMBL" id="MBR8644169.1"/>
    </source>
</evidence>
<protein>
    <submittedName>
        <fullName evidence="2">DUF927 domain-containing protein</fullName>
    </submittedName>
</protein>
<dbReference type="Pfam" id="PF06048">
    <property type="entry name" value="DUF927"/>
    <property type="match status" value="1"/>
</dbReference>
<dbReference type="InterPro" id="IPR009270">
    <property type="entry name" value="DUF927"/>
</dbReference>
<gene>
    <name evidence="2" type="ORF">KEH51_04455</name>
</gene>
<dbReference type="Proteomes" id="UP000680045">
    <property type="component" value="Unassembled WGS sequence"/>
</dbReference>
<proteinExistence type="predicted"/>